<dbReference type="Proteomes" id="UP000663874">
    <property type="component" value="Unassembled WGS sequence"/>
</dbReference>
<feature type="non-terminal residue" evidence="1">
    <location>
        <position position="25"/>
    </location>
</feature>
<organism evidence="1 2">
    <name type="scientific">Rotaria sordida</name>
    <dbReference type="NCBI Taxonomy" id="392033"/>
    <lineage>
        <taxon>Eukaryota</taxon>
        <taxon>Metazoa</taxon>
        <taxon>Spiralia</taxon>
        <taxon>Gnathifera</taxon>
        <taxon>Rotifera</taxon>
        <taxon>Eurotatoria</taxon>
        <taxon>Bdelloidea</taxon>
        <taxon>Philodinida</taxon>
        <taxon>Philodinidae</taxon>
        <taxon>Rotaria</taxon>
    </lineage>
</organism>
<accession>A0A819V568</accession>
<evidence type="ECO:0000313" key="1">
    <source>
        <dbReference type="EMBL" id="CAF4099664.1"/>
    </source>
</evidence>
<dbReference type="EMBL" id="CAJOBE010010080">
    <property type="protein sequence ID" value="CAF4099664.1"/>
    <property type="molecule type" value="Genomic_DNA"/>
</dbReference>
<proteinExistence type="predicted"/>
<name>A0A819V568_9BILA</name>
<protein>
    <submittedName>
        <fullName evidence="1">Uncharacterized protein</fullName>
    </submittedName>
</protein>
<feature type="non-terminal residue" evidence="1">
    <location>
        <position position="1"/>
    </location>
</feature>
<sequence length="25" mass="2810">MAQLLSNEDEVLEAFDPSIVASKRF</sequence>
<evidence type="ECO:0000313" key="2">
    <source>
        <dbReference type="Proteomes" id="UP000663874"/>
    </source>
</evidence>
<comment type="caution">
    <text evidence="1">The sequence shown here is derived from an EMBL/GenBank/DDBJ whole genome shotgun (WGS) entry which is preliminary data.</text>
</comment>
<gene>
    <name evidence="1" type="ORF">FNK824_LOCUS31329</name>
</gene>
<reference evidence="1" key="1">
    <citation type="submission" date="2021-02" db="EMBL/GenBank/DDBJ databases">
        <authorList>
            <person name="Nowell W R."/>
        </authorList>
    </citation>
    <scope>NUCLEOTIDE SEQUENCE</scope>
</reference>
<dbReference type="AlphaFoldDB" id="A0A819V568"/>